<dbReference type="STRING" id="8022.A0A060X470"/>
<proteinExistence type="predicted"/>
<dbReference type="InterPro" id="IPR026791">
    <property type="entry name" value="DOCK"/>
</dbReference>
<dbReference type="PaxDb" id="8022-A0A060X470"/>
<reference evidence="2" key="1">
    <citation type="journal article" date="2014" name="Nat. Commun.">
        <title>The rainbow trout genome provides novel insights into evolution after whole-genome duplication in vertebrates.</title>
        <authorList>
            <person name="Berthelot C."/>
            <person name="Brunet F."/>
            <person name="Chalopin D."/>
            <person name="Juanchich A."/>
            <person name="Bernard M."/>
            <person name="Noel B."/>
            <person name="Bento P."/>
            <person name="Da Silva C."/>
            <person name="Labadie K."/>
            <person name="Alberti A."/>
            <person name="Aury J.M."/>
            <person name="Louis A."/>
            <person name="Dehais P."/>
            <person name="Bardou P."/>
            <person name="Montfort J."/>
            <person name="Klopp C."/>
            <person name="Cabau C."/>
            <person name="Gaspin C."/>
            <person name="Thorgaard G.H."/>
            <person name="Boussaha M."/>
            <person name="Quillet E."/>
            <person name="Guyomard R."/>
            <person name="Galiana D."/>
            <person name="Bobe J."/>
            <person name="Volff J.N."/>
            <person name="Genet C."/>
            <person name="Wincker P."/>
            <person name="Jaillon O."/>
            <person name="Roest Crollius H."/>
            <person name="Guiguen Y."/>
        </authorList>
    </citation>
    <scope>NUCLEOTIDE SEQUENCE [LARGE SCALE GENOMIC DNA]</scope>
</reference>
<reference evidence="2" key="2">
    <citation type="submission" date="2014-03" db="EMBL/GenBank/DDBJ databases">
        <authorList>
            <person name="Genoscope - CEA"/>
        </authorList>
    </citation>
    <scope>NUCLEOTIDE SEQUENCE</scope>
</reference>
<evidence type="ECO:0000313" key="3">
    <source>
        <dbReference type="Proteomes" id="UP000193380"/>
    </source>
</evidence>
<protein>
    <submittedName>
        <fullName evidence="2">Uncharacterized protein</fullName>
    </submittedName>
</protein>
<evidence type="ECO:0000256" key="1">
    <source>
        <dbReference type="SAM" id="MobiDB-lite"/>
    </source>
</evidence>
<evidence type="ECO:0000313" key="2">
    <source>
        <dbReference type="EMBL" id="CDQ74393.1"/>
    </source>
</evidence>
<feature type="region of interest" description="Disordered" evidence="1">
    <location>
        <begin position="37"/>
        <end position="90"/>
    </location>
</feature>
<organism evidence="2 3">
    <name type="scientific">Oncorhynchus mykiss</name>
    <name type="common">Rainbow trout</name>
    <name type="synonym">Salmo gairdneri</name>
    <dbReference type="NCBI Taxonomy" id="8022"/>
    <lineage>
        <taxon>Eukaryota</taxon>
        <taxon>Metazoa</taxon>
        <taxon>Chordata</taxon>
        <taxon>Craniata</taxon>
        <taxon>Vertebrata</taxon>
        <taxon>Euteleostomi</taxon>
        <taxon>Actinopterygii</taxon>
        <taxon>Neopterygii</taxon>
        <taxon>Teleostei</taxon>
        <taxon>Protacanthopterygii</taxon>
        <taxon>Salmoniformes</taxon>
        <taxon>Salmonidae</taxon>
        <taxon>Salmoninae</taxon>
        <taxon>Oncorhynchus</taxon>
    </lineage>
</organism>
<dbReference type="EMBL" id="FR904971">
    <property type="protein sequence ID" value="CDQ74393.1"/>
    <property type="molecule type" value="Genomic_DNA"/>
</dbReference>
<name>A0A060X470_ONCMY</name>
<feature type="compositionally biased region" description="Basic and acidic residues" evidence="1">
    <location>
        <begin position="49"/>
        <end position="73"/>
    </location>
</feature>
<sequence>MDDRYTQDKNQQARICLLYLPLLELLYQNLKQLSAQRHTSSPGLGFTGSRDDLRSTSSMDSRRTSTAVDKDHGPGNQNGHPVRREDSRGSLFIDSGTPDSFELHRRGSTMSSSTTLPPIGRLGHYEIKGLLLCFLHIIRTISEDTLLAYWNKVNPQGIINFLSLLETCLVQFCYEHWEGRVTLCAALCNEVLKCCGSKMGLLRAEASALLYLLMRNNYDYTKRKTFLRTHLQIIIAVSQLISDVALTGSSRFQESLSIINNFANSDKAMKRFLGR</sequence>
<dbReference type="AlphaFoldDB" id="A0A060X470"/>
<dbReference type="GO" id="GO:0007264">
    <property type="term" value="P:small GTPase-mediated signal transduction"/>
    <property type="evidence" value="ECO:0007669"/>
    <property type="project" value="InterPro"/>
</dbReference>
<dbReference type="PANTHER" id="PTHR23317:SF81">
    <property type="entry name" value="DEDICATOR OF CYTOKINESIS PROTEIN 11"/>
    <property type="match status" value="1"/>
</dbReference>
<dbReference type="Proteomes" id="UP000193380">
    <property type="component" value="Unassembled WGS sequence"/>
</dbReference>
<gene>
    <name evidence="2" type="ORF">GSONMT00039856001</name>
</gene>
<dbReference type="GO" id="GO:0051491">
    <property type="term" value="P:positive regulation of filopodium assembly"/>
    <property type="evidence" value="ECO:0007669"/>
    <property type="project" value="TreeGrafter"/>
</dbReference>
<accession>A0A060X470</accession>
<dbReference type="PANTHER" id="PTHR23317">
    <property type="entry name" value="DEDICATOR OF CYTOKINESIS DOCK"/>
    <property type="match status" value="1"/>
</dbReference>
<dbReference type="GO" id="GO:0005085">
    <property type="term" value="F:guanyl-nucleotide exchange factor activity"/>
    <property type="evidence" value="ECO:0007669"/>
    <property type="project" value="InterPro"/>
</dbReference>